<dbReference type="Proteomes" id="UP001596296">
    <property type="component" value="Unassembled WGS sequence"/>
</dbReference>
<dbReference type="CDD" id="cd02440">
    <property type="entry name" value="AdoMet_MTases"/>
    <property type="match status" value="1"/>
</dbReference>
<sequence>MTSKSEFLEAKTTVDDRAVNRRIRDRFLAALRERADRSDGPVRVLELGAGVGSMISRFAAWDGTPDSVRYRAVDVDPDVIAVARDRVPRHLMDRGYEITRDDTAFREDAAAQRDATTRRGDRFVATTAERTGDPDRLEISLEVADLREVSAEADAVIASALLDLVDLECVLPRIRSLLADGGLLYAPCTYAGATGFAPAHPLDDRIERLYHRHMDEVREQPGSSRAGLDLLAAAPAFDYEVLDAGGADWVVRPMTVGENGRGDPSGGTNGEYPAMEATFLRGLLETIDGALADFPADVLDPADRKRWVEARRTQVERGECSMIAHHLDVLMRA</sequence>
<dbReference type="GO" id="GO:0032259">
    <property type="term" value="P:methylation"/>
    <property type="evidence" value="ECO:0007669"/>
    <property type="project" value="UniProtKB-KW"/>
</dbReference>
<comment type="caution">
    <text evidence="1">The sequence shown here is derived from an EMBL/GenBank/DDBJ whole genome shotgun (WGS) entry which is preliminary data.</text>
</comment>
<accession>A0ABD5US43</accession>
<dbReference type="RefSeq" id="WP_379741981.1">
    <property type="nucleotide sequence ID" value="NZ_JBHSVN010000001.1"/>
</dbReference>
<dbReference type="InterPro" id="IPR029063">
    <property type="entry name" value="SAM-dependent_MTases_sf"/>
</dbReference>
<dbReference type="EMBL" id="JBHSXL010000006">
    <property type="protein sequence ID" value="MFC6892216.1"/>
    <property type="molecule type" value="Genomic_DNA"/>
</dbReference>
<reference evidence="1 2" key="1">
    <citation type="journal article" date="2019" name="Int. J. Syst. Evol. Microbiol.">
        <title>The Global Catalogue of Microorganisms (GCM) 10K type strain sequencing project: providing services to taxonomists for standard genome sequencing and annotation.</title>
        <authorList>
            <consortium name="The Broad Institute Genomics Platform"/>
            <consortium name="The Broad Institute Genome Sequencing Center for Infectious Disease"/>
            <person name="Wu L."/>
            <person name="Ma J."/>
        </authorList>
    </citation>
    <scope>NUCLEOTIDE SEQUENCE [LARGE SCALE GENOMIC DNA]</scope>
    <source>
        <strain evidence="1 2">SKJ47</strain>
    </source>
</reference>
<dbReference type="Gene3D" id="3.40.50.150">
    <property type="entry name" value="Vaccinia Virus protein VP39"/>
    <property type="match status" value="1"/>
</dbReference>
<proteinExistence type="predicted"/>
<keyword evidence="1" id="KW-0489">Methyltransferase</keyword>
<dbReference type="SUPFAM" id="SSF53335">
    <property type="entry name" value="S-adenosyl-L-methionine-dependent methyltransferases"/>
    <property type="match status" value="1"/>
</dbReference>
<evidence type="ECO:0000313" key="1">
    <source>
        <dbReference type="EMBL" id="MFC6892216.1"/>
    </source>
</evidence>
<protein>
    <submittedName>
        <fullName evidence="1">Class I SAM-dependent methyltransferase</fullName>
    </submittedName>
</protein>
<organism evidence="1 2">
    <name type="scientific">Halopenitus salinus</name>
    <dbReference type="NCBI Taxonomy" id="1198295"/>
    <lineage>
        <taxon>Archaea</taxon>
        <taxon>Methanobacteriati</taxon>
        <taxon>Methanobacteriota</taxon>
        <taxon>Stenosarchaea group</taxon>
        <taxon>Halobacteria</taxon>
        <taxon>Halobacteriales</taxon>
        <taxon>Haloferacaceae</taxon>
        <taxon>Halopenitus</taxon>
    </lineage>
</organism>
<keyword evidence="2" id="KW-1185">Reference proteome</keyword>
<evidence type="ECO:0000313" key="2">
    <source>
        <dbReference type="Proteomes" id="UP001596296"/>
    </source>
</evidence>
<dbReference type="AlphaFoldDB" id="A0ABD5US43"/>
<dbReference type="GO" id="GO:0008168">
    <property type="term" value="F:methyltransferase activity"/>
    <property type="evidence" value="ECO:0007669"/>
    <property type="project" value="UniProtKB-KW"/>
</dbReference>
<gene>
    <name evidence="1" type="ORF">ACFQE9_06285</name>
</gene>
<keyword evidence="1" id="KW-0808">Transferase</keyword>
<name>A0ABD5US43_9EURY</name>